<sequence length="345" mass="38799">MRHRDFSNLRIPSSLGVEDLGRLCGARFVSEQVYRVRLPKGLTGNLMQLKDGELAGLMTTTVMGAQGIEGTAALEPVPYTSIDPLLALRRLHLVSSAVEALANNLNKMQISLHQRMDAEVEGSLNTLADICIRVDEVLFEDVSYRNVLLNDLRGIKRQLNINFEAALQELRVDIDSSIQVLRRIDPANGAYVISTYGKSKSFFLLNVISICELLEIMLHGQYSPGMIRASSRSLERGQLKIAKEVKRYRDAVLAQLEQRDSDRMQYHENGYWHKRKEDEYYADKFNTNEAFRSLGGSEAILNGLLSGESSQEELEDLWLSVKEGRLMVLSDAQPLLPARIGESEL</sequence>
<gene>
    <name evidence="1" type="ORF">ALQ44_04315</name>
</gene>
<dbReference type="EMBL" id="RBPQ01000040">
    <property type="protein sequence ID" value="RMO32342.1"/>
    <property type="molecule type" value="Genomic_DNA"/>
</dbReference>
<dbReference type="AlphaFoldDB" id="A0A3M2WHS3"/>
<comment type="caution">
    <text evidence="1">The sequence shown here is derived from an EMBL/GenBank/DDBJ whole genome shotgun (WGS) entry which is preliminary data.</text>
</comment>
<dbReference type="RefSeq" id="WP_146231958.1">
    <property type="nucleotide sequence ID" value="NZ_RBNT01000273.1"/>
</dbReference>
<name>A0A3M2WHS3_PSESJ</name>
<accession>A0A3M2WHS3</accession>
<evidence type="ECO:0000313" key="1">
    <source>
        <dbReference type="EMBL" id="RMO32342.1"/>
    </source>
</evidence>
<protein>
    <submittedName>
        <fullName evidence="1">Uncharacterized protein</fullName>
    </submittedName>
</protein>
<dbReference type="Proteomes" id="UP000276886">
    <property type="component" value="Unassembled WGS sequence"/>
</dbReference>
<organism evidence="1 2">
    <name type="scientific">Pseudomonas syringae pv. pisi</name>
    <dbReference type="NCBI Taxonomy" id="59510"/>
    <lineage>
        <taxon>Bacteria</taxon>
        <taxon>Pseudomonadati</taxon>
        <taxon>Pseudomonadota</taxon>
        <taxon>Gammaproteobacteria</taxon>
        <taxon>Pseudomonadales</taxon>
        <taxon>Pseudomonadaceae</taxon>
        <taxon>Pseudomonas</taxon>
        <taxon>Pseudomonas syringae</taxon>
    </lineage>
</organism>
<proteinExistence type="predicted"/>
<reference evidence="1 2" key="1">
    <citation type="submission" date="2018-08" db="EMBL/GenBank/DDBJ databases">
        <title>Recombination of ecologically and evolutionarily significant loci maintains genetic cohesion in the Pseudomonas syringae species complex.</title>
        <authorList>
            <person name="Dillon M."/>
            <person name="Thakur S."/>
            <person name="Almeida R.N.D."/>
            <person name="Weir B.S."/>
            <person name="Guttman D.S."/>
        </authorList>
    </citation>
    <scope>NUCLEOTIDE SEQUENCE [LARGE SCALE GENOMIC DNA]</scope>
    <source>
        <strain evidence="1 2">ICMP 2788</strain>
    </source>
</reference>
<evidence type="ECO:0000313" key="2">
    <source>
        <dbReference type="Proteomes" id="UP000276886"/>
    </source>
</evidence>